<dbReference type="PANTHER" id="PTHR45180:SF1">
    <property type="entry name" value="OS01G0307686 PROTEIN"/>
    <property type="match status" value="1"/>
</dbReference>
<organism evidence="1 2">
    <name type="scientific">Dovyalis caffra</name>
    <dbReference type="NCBI Taxonomy" id="77055"/>
    <lineage>
        <taxon>Eukaryota</taxon>
        <taxon>Viridiplantae</taxon>
        <taxon>Streptophyta</taxon>
        <taxon>Embryophyta</taxon>
        <taxon>Tracheophyta</taxon>
        <taxon>Spermatophyta</taxon>
        <taxon>Magnoliopsida</taxon>
        <taxon>eudicotyledons</taxon>
        <taxon>Gunneridae</taxon>
        <taxon>Pentapetalae</taxon>
        <taxon>rosids</taxon>
        <taxon>fabids</taxon>
        <taxon>Malpighiales</taxon>
        <taxon>Salicaceae</taxon>
        <taxon>Flacourtieae</taxon>
        <taxon>Dovyalis</taxon>
    </lineage>
</organism>
<evidence type="ECO:0000313" key="2">
    <source>
        <dbReference type="Proteomes" id="UP001314170"/>
    </source>
</evidence>
<name>A0AAV1SPT3_9ROSI</name>
<reference evidence="1 2" key="1">
    <citation type="submission" date="2024-01" db="EMBL/GenBank/DDBJ databases">
        <authorList>
            <person name="Waweru B."/>
        </authorList>
    </citation>
    <scope>NUCLEOTIDE SEQUENCE [LARGE SCALE GENOMIC DNA]</scope>
</reference>
<sequence length="86" mass="9321">MAGLFDKQAATYVDARPRYPSEWFSMLAALTPHHSLAWDVGSGNGQAALGSYTHKDKGKGPPPSRVLFPSFQGRVLYSQGQEQPSA</sequence>
<dbReference type="PANTHER" id="PTHR45180">
    <property type="entry name" value="OS01G0307686 PROTEIN"/>
    <property type="match status" value="1"/>
</dbReference>
<comment type="caution">
    <text evidence="1">The sequence shown here is derived from an EMBL/GenBank/DDBJ whole genome shotgun (WGS) entry which is preliminary data.</text>
</comment>
<dbReference type="EMBL" id="CAWUPB010001194">
    <property type="protein sequence ID" value="CAK7353800.1"/>
    <property type="molecule type" value="Genomic_DNA"/>
</dbReference>
<protein>
    <submittedName>
        <fullName evidence="1">Uncharacterized protein</fullName>
    </submittedName>
</protein>
<dbReference type="Proteomes" id="UP001314170">
    <property type="component" value="Unassembled WGS sequence"/>
</dbReference>
<dbReference type="AlphaFoldDB" id="A0AAV1SPT3"/>
<evidence type="ECO:0000313" key="1">
    <source>
        <dbReference type="EMBL" id="CAK7353800.1"/>
    </source>
</evidence>
<dbReference type="InterPro" id="IPR029063">
    <property type="entry name" value="SAM-dependent_MTases_sf"/>
</dbReference>
<gene>
    <name evidence="1" type="ORF">DCAF_LOCUS24914</name>
</gene>
<accession>A0AAV1SPT3</accession>
<dbReference type="Gene3D" id="3.40.50.150">
    <property type="entry name" value="Vaccinia Virus protein VP39"/>
    <property type="match status" value="1"/>
</dbReference>
<proteinExistence type="predicted"/>
<keyword evidence="2" id="KW-1185">Reference proteome</keyword>